<organism evidence="1 2">
    <name type="scientific">Oryza sativa subsp. japonica</name>
    <name type="common">Rice</name>
    <dbReference type="NCBI Taxonomy" id="39947"/>
    <lineage>
        <taxon>Eukaryota</taxon>
        <taxon>Viridiplantae</taxon>
        <taxon>Streptophyta</taxon>
        <taxon>Embryophyta</taxon>
        <taxon>Tracheophyta</taxon>
        <taxon>Spermatophyta</taxon>
        <taxon>Magnoliopsida</taxon>
        <taxon>Liliopsida</taxon>
        <taxon>Poales</taxon>
        <taxon>Poaceae</taxon>
        <taxon>BOP clade</taxon>
        <taxon>Oryzoideae</taxon>
        <taxon>Oryzeae</taxon>
        <taxon>Oryzinae</taxon>
        <taxon>Oryza</taxon>
        <taxon>Oryza sativa</taxon>
    </lineage>
</organism>
<protein>
    <submittedName>
        <fullName evidence="1">OSJNBb0016D16.8 protein</fullName>
    </submittedName>
</protein>
<dbReference type="AlphaFoldDB" id="Q7XN25"/>
<evidence type="ECO:0000313" key="1">
    <source>
        <dbReference type="EMBL" id="CAE04317.3"/>
    </source>
</evidence>
<reference evidence="2" key="2">
    <citation type="journal article" date="2008" name="Nucleic Acids Res.">
        <title>The rice annotation project database (RAP-DB): 2008 update.</title>
        <authorList>
            <consortium name="The rice annotation project (RAP)"/>
        </authorList>
    </citation>
    <scope>GENOME REANNOTATION</scope>
    <source>
        <strain evidence="2">cv. Nipponbare</strain>
    </source>
</reference>
<accession>Q7XN25</accession>
<name>Q7XN25_ORYSJ</name>
<gene>
    <name evidence="1" type="primary">OSJNBb0016D16.8</name>
</gene>
<dbReference type="Proteomes" id="UP000000763">
    <property type="component" value="Chromosome 4"/>
</dbReference>
<proteinExistence type="predicted"/>
<sequence>MAGSSVNVFAELSVKSWRGWKDKGCVFDYPFPEVGVGLLEDDDAVEQSGRVTDAPAALGRHDAAALIHSDGGVAAVIKCEALNHLPRAASLLNSGRNSLYRGLQCSVTSDKEIEQIWR</sequence>
<dbReference type="EMBL" id="AL606658">
    <property type="protein sequence ID" value="CAE04317.3"/>
    <property type="molecule type" value="Genomic_DNA"/>
</dbReference>
<reference evidence="2" key="1">
    <citation type="journal article" date="2005" name="Nature">
        <title>The map-based sequence of the rice genome.</title>
        <authorList>
            <consortium name="International rice genome sequencing project (IRGSP)"/>
            <person name="Matsumoto T."/>
            <person name="Wu J."/>
            <person name="Kanamori H."/>
            <person name="Katayose Y."/>
            <person name="Fujisawa M."/>
            <person name="Namiki N."/>
            <person name="Mizuno H."/>
            <person name="Yamamoto K."/>
            <person name="Antonio B.A."/>
            <person name="Baba T."/>
            <person name="Sakata K."/>
            <person name="Nagamura Y."/>
            <person name="Aoki H."/>
            <person name="Arikawa K."/>
            <person name="Arita K."/>
            <person name="Bito T."/>
            <person name="Chiden Y."/>
            <person name="Fujitsuka N."/>
            <person name="Fukunaka R."/>
            <person name="Hamada M."/>
            <person name="Harada C."/>
            <person name="Hayashi A."/>
            <person name="Hijishita S."/>
            <person name="Honda M."/>
            <person name="Hosokawa S."/>
            <person name="Ichikawa Y."/>
            <person name="Idonuma A."/>
            <person name="Iijima M."/>
            <person name="Ikeda M."/>
            <person name="Ikeno M."/>
            <person name="Ito K."/>
            <person name="Ito S."/>
            <person name="Ito T."/>
            <person name="Ito Y."/>
            <person name="Ito Y."/>
            <person name="Iwabuchi A."/>
            <person name="Kamiya K."/>
            <person name="Karasawa W."/>
            <person name="Kurita K."/>
            <person name="Katagiri S."/>
            <person name="Kikuta A."/>
            <person name="Kobayashi H."/>
            <person name="Kobayashi N."/>
            <person name="Machita K."/>
            <person name="Maehara T."/>
            <person name="Masukawa M."/>
            <person name="Mizubayashi T."/>
            <person name="Mukai Y."/>
            <person name="Nagasaki H."/>
            <person name="Nagata Y."/>
            <person name="Naito S."/>
            <person name="Nakashima M."/>
            <person name="Nakama Y."/>
            <person name="Nakamichi Y."/>
            <person name="Nakamura M."/>
            <person name="Meguro A."/>
            <person name="Negishi M."/>
            <person name="Ohta I."/>
            <person name="Ohta T."/>
            <person name="Okamoto M."/>
            <person name="Ono N."/>
            <person name="Saji S."/>
            <person name="Sakaguchi M."/>
            <person name="Sakai K."/>
            <person name="Shibata M."/>
            <person name="Shimokawa T."/>
            <person name="Song J."/>
            <person name="Takazaki Y."/>
            <person name="Terasawa K."/>
            <person name="Tsugane M."/>
            <person name="Tsuji K."/>
            <person name="Ueda S."/>
            <person name="Waki K."/>
            <person name="Yamagata H."/>
            <person name="Yamamoto M."/>
            <person name="Yamamoto S."/>
            <person name="Yamane H."/>
            <person name="Yoshiki S."/>
            <person name="Yoshihara R."/>
            <person name="Yukawa K."/>
            <person name="Zhong H."/>
            <person name="Yano M."/>
            <person name="Yuan Q."/>
            <person name="Ouyang S."/>
            <person name="Liu J."/>
            <person name="Jones K.M."/>
            <person name="Gansberger K."/>
            <person name="Moffat K."/>
            <person name="Hill J."/>
            <person name="Bera J."/>
            <person name="Fadrosh D."/>
            <person name="Jin S."/>
            <person name="Johri S."/>
            <person name="Kim M."/>
            <person name="Overton L."/>
            <person name="Reardon M."/>
            <person name="Tsitrin T."/>
            <person name="Vuong H."/>
            <person name="Weaver B."/>
            <person name="Ciecko A."/>
            <person name="Tallon L."/>
            <person name="Jackson J."/>
            <person name="Pai G."/>
            <person name="Aken S.V."/>
            <person name="Utterback T."/>
            <person name="Reidmuller S."/>
            <person name="Feldblyum T."/>
            <person name="Hsiao J."/>
            <person name="Zismann V."/>
            <person name="Iobst S."/>
            <person name="de Vazeille A.R."/>
            <person name="Buell C.R."/>
            <person name="Ying K."/>
            <person name="Li Y."/>
            <person name="Lu T."/>
            <person name="Huang Y."/>
            <person name="Zhao Q."/>
            <person name="Feng Q."/>
            <person name="Zhang L."/>
            <person name="Zhu J."/>
            <person name="Weng Q."/>
            <person name="Mu J."/>
            <person name="Lu Y."/>
            <person name="Fan D."/>
            <person name="Liu Y."/>
            <person name="Guan J."/>
            <person name="Zhang Y."/>
            <person name="Yu S."/>
            <person name="Liu X."/>
            <person name="Zhang Y."/>
            <person name="Hong G."/>
            <person name="Han B."/>
            <person name="Choisne N."/>
            <person name="Demange N."/>
            <person name="Orjeda G."/>
            <person name="Samain S."/>
            <person name="Cattolico L."/>
            <person name="Pelletier E."/>
            <person name="Couloux A."/>
            <person name="Segurens B."/>
            <person name="Wincker P."/>
            <person name="D'Hont A."/>
            <person name="Scarpelli C."/>
            <person name="Weissenbach J."/>
            <person name="Salanoubat M."/>
            <person name="Quetier F."/>
            <person name="Yu Y."/>
            <person name="Kim H.R."/>
            <person name="Rambo T."/>
            <person name="Currie J."/>
            <person name="Collura K."/>
            <person name="Luo M."/>
            <person name="Yang T."/>
            <person name="Ammiraju J.S.S."/>
            <person name="Engler F."/>
            <person name="Soderlund C."/>
            <person name="Wing R.A."/>
            <person name="Palmer L.E."/>
            <person name="de la Bastide M."/>
            <person name="Spiegel L."/>
            <person name="Nascimento L."/>
            <person name="Zutavern T."/>
            <person name="O'Shaughnessy A."/>
            <person name="Dike S."/>
            <person name="Dedhia N."/>
            <person name="Preston R."/>
            <person name="Balija V."/>
            <person name="McCombie W.R."/>
            <person name="Chow T."/>
            <person name="Chen H."/>
            <person name="Chung M."/>
            <person name="Chen C."/>
            <person name="Shaw J."/>
            <person name="Wu H."/>
            <person name="Hsiao K."/>
            <person name="Chao Y."/>
            <person name="Chu M."/>
            <person name="Cheng C."/>
            <person name="Hour A."/>
            <person name="Lee P."/>
            <person name="Lin S."/>
            <person name="Lin Y."/>
            <person name="Liou J."/>
            <person name="Liu S."/>
            <person name="Hsing Y."/>
            <person name="Raghuvanshi S."/>
            <person name="Mohanty A."/>
            <person name="Bharti A.K."/>
            <person name="Gaur A."/>
            <person name="Gupta V."/>
            <person name="Kumar D."/>
            <person name="Ravi V."/>
            <person name="Vij S."/>
            <person name="Kapur A."/>
            <person name="Khurana P."/>
            <person name="Khurana P."/>
            <person name="Khurana J.P."/>
            <person name="Tyagi A.K."/>
            <person name="Gaikwad K."/>
            <person name="Singh A."/>
            <person name="Dalal V."/>
            <person name="Srivastava S."/>
            <person name="Dixit A."/>
            <person name="Pal A.K."/>
            <person name="Ghazi I.A."/>
            <person name="Yadav M."/>
            <person name="Pandit A."/>
            <person name="Bhargava A."/>
            <person name="Sureshbabu K."/>
            <person name="Batra K."/>
            <person name="Sharma T.R."/>
            <person name="Mohapatra T."/>
            <person name="Singh N.K."/>
            <person name="Messing J."/>
            <person name="Nelson A.B."/>
            <person name="Fuks G."/>
            <person name="Kavchok S."/>
            <person name="Keizer G."/>
            <person name="Linton E."/>
            <person name="Llaca V."/>
            <person name="Song R."/>
            <person name="Tanyolac B."/>
            <person name="Young S."/>
            <person name="Ho-Il K."/>
            <person name="Hahn J.H."/>
            <person name="Sangsakoo G."/>
            <person name="Vanavichit A."/>
            <person name="de Mattos Luiz.A.T."/>
            <person name="Zimmer P.D."/>
            <person name="Malone G."/>
            <person name="Dellagostin O."/>
            <person name="de Oliveira A.C."/>
            <person name="Bevan M."/>
            <person name="Bancroft I."/>
            <person name="Minx P."/>
            <person name="Cordum H."/>
            <person name="Wilson R."/>
            <person name="Cheng Z."/>
            <person name="Jin W."/>
            <person name="Jiang J."/>
            <person name="Leong S.A."/>
            <person name="Iwama H."/>
            <person name="Gojobori T."/>
            <person name="Itoh T."/>
            <person name="Niimura Y."/>
            <person name="Fujii Y."/>
            <person name="Habara T."/>
            <person name="Sakai H."/>
            <person name="Sato Y."/>
            <person name="Wilson G."/>
            <person name="Kumar K."/>
            <person name="McCouch S."/>
            <person name="Juretic N."/>
            <person name="Hoen D."/>
            <person name="Wright S."/>
            <person name="Bruskiewich R."/>
            <person name="Bureau T."/>
            <person name="Miyao A."/>
            <person name="Hirochika H."/>
            <person name="Nishikawa T."/>
            <person name="Kadowaki K."/>
            <person name="Sugiura M."/>
            <person name="Burr B."/>
            <person name="Sasaki T."/>
        </authorList>
    </citation>
    <scope>NUCLEOTIDE SEQUENCE [LARGE SCALE GENOMIC DNA]</scope>
    <source>
        <strain evidence="2">cv. Nipponbare</strain>
    </source>
</reference>
<evidence type="ECO:0000313" key="2">
    <source>
        <dbReference type="Proteomes" id="UP000000763"/>
    </source>
</evidence>